<feature type="transmembrane region" description="Helical" evidence="8">
    <location>
        <begin position="40"/>
        <end position="58"/>
    </location>
</feature>
<keyword evidence="3 10" id="KW-0328">Glycosyltransferase</keyword>
<dbReference type="RefSeq" id="WP_336483378.1">
    <property type="nucleotide sequence ID" value="NZ_JBAWSV010000006.1"/>
</dbReference>
<keyword evidence="6 8" id="KW-1133">Transmembrane helix</keyword>
<dbReference type="InterPro" id="IPR038731">
    <property type="entry name" value="RgtA/B/C-like"/>
</dbReference>
<keyword evidence="11" id="KW-1185">Reference proteome</keyword>
<feature type="transmembrane region" description="Helical" evidence="8">
    <location>
        <begin position="268"/>
        <end position="290"/>
    </location>
</feature>
<dbReference type="Proteomes" id="UP001367922">
    <property type="component" value="Unassembled WGS sequence"/>
</dbReference>
<feature type="transmembrane region" description="Helical" evidence="8">
    <location>
        <begin position="175"/>
        <end position="194"/>
    </location>
</feature>
<comment type="caution">
    <text evidence="10">The sequence shown here is derived from an EMBL/GenBank/DDBJ whole genome shotgun (WGS) entry which is preliminary data.</text>
</comment>
<keyword evidence="7 8" id="KW-0472">Membrane</keyword>
<protein>
    <submittedName>
        <fullName evidence="10">Glycosyltransferase family 39 protein</fullName>
        <ecNumber evidence="10">2.4.-.-</ecNumber>
    </submittedName>
</protein>
<dbReference type="GO" id="GO:0016757">
    <property type="term" value="F:glycosyltransferase activity"/>
    <property type="evidence" value="ECO:0007669"/>
    <property type="project" value="UniProtKB-KW"/>
</dbReference>
<feature type="transmembrane region" description="Helical" evidence="8">
    <location>
        <begin position="445"/>
        <end position="465"/>
    </location>
</feature>
<keyword evidence="4 10" id="KW-0808">Transferase</keyword>
<feature type="domain" description="Glycosyltransferase RgtA/B/C/D-like" evidence="9">
    <location>
        <begin position="131"/>
        <end position="266"/>
    </location>
</feature>
<feature type="transmembrane region" description="Helical" evidence="8">
    <location>
        <begin position="143"/>
        <end position="163"/>
    </location>
</feature>
<evidence type="ECO:0000256" key="6">
    <source>
        <dbReference type="ARBA" id="ARBA00022989"/>
    </source>
</evidence>
<dbReference type="PANTHER" id="PTHR33908:SF3">
    <property type="entry name" value="UNDECAPRENYL PHOSPHATE-ALPHA-4-AMINO-4-DEOXY-L-ARABINOSE ARABINOSYL TRANSFERASE"/>
    <property type="match status" value="1"/>
</dbReference>
<feature type="transmembrane region" description="Helical" evidence="8">
    <location>
        <begin position="394"/>
        <end position="413"/>
    </location>
</feature>
<proteinExistence type="predicted"/>
<evidence type="ECO:0000256" key="4">
    <source>
        <dbReference type="ARBA" id="ARBA00022679"/>
    </source>
</evidence>
<evidence type="ECO:0000256" key="1">
    <source>
        <dbReference type="ARBA" id="ARBA00004651"/>
    </source>
</evidence>
<reference evidence="10 11" key="1">
    <citation type="submission" date="2024-01" db="EMBL/GenBank/DDBJ databases">
        <title>Seven novel Bacillus-like species.</title>
        <authorList>
            <person name="Liu G."/>
        </authorList>
    </citation>
    <scope>NUCLEOTIDE SEQUENCE [LARGE SCALE GENOMIC DNA]</scope>
    <source>
        <strain evidence="10 11">FJAT-53711</strain>
    </source>
</reference>
<evidence type="ECO:0000256" key="5">
    <source>
        <dbReference type="ARBA" id="ARBA00022692"/>
    </source>
</evidence>
<feature type="transmembrane region" description="Helical" evidence="8">
    <location>
        <begin position="214"/>
        <end position="230"/>
    </location>
</feature>
<evidence type="ECO:0000256" key="7">
    <source>
        <dbReference type="ARBA" id="ARBA00023136"/>
    </source>
</evidence>
<name>A0ABU8FZ95_9BACI</name>
<feature type="transmembrane region" description="Helical" evidence="8">
    <location>
        <begin position="70"/>
        <end position="89"/>
    </location>
</feature>
<feature type="transmembrane region" description="Helical" evidence="8">
    <location>
        <begin position="419"/>
        <end position="438"/>
    </location>
</feature>
<dbReference type="Pfam" id="PF13231">
    <property type="entry name" value="PMT_2"/>
    <property type="match status" value="1"/>
</dbReference>
<evidence type="ECO:0000256" key="3">
    <source>
        <dbReference type="ARBA" id="ARBA00022676"/>
    </source>
</evidence>
<evidence type="ECO:0000259" key="9">
    <source>
        <dbReference type="Pfam" id="PF13231"/>
    </source>
</evidence>
<dbReference type="PANTHER" id="PTHR33908">
    <property type="entry name" value="MANNOSYLTRANSFERASE YKCB-RELATED"/>
    <property type="match status" value="1"/>
</dbReference>
<dbReference type="InterPro" id="IPR050297">
    <property type="entry name" value="LipidA_mod_glycosyltrf_83"/>
</dbReference>
<dbReference type="EC" id="2.4.-.-" evidence="10"/>
<evidence type="ECO:0000256" key="2">
    <source>
        <dbReference type="ARBA" id="ARBA00022475"/>
    </source>
</evidence>
<evidence type="ECO:0000256" key="8">
    <source>
        <dbReference type="SAM" id="Phobius"/>
    </source>
</evidence>
<feature type="transmembrane region" description="Helical" evidence="8">
    <location>
        <begin position="237"/>
        <end position="256"/>
    </location>
</feature>
<keyword evidence="5 8" id="KW-0812">Transmembrane</keyword>
<organism evidence="10 11">
    <name type="scientific">Bacillus yunxiaonensis</name>
    <dbReference type="NCBI Taxonomy" id="3127665"/>
    <lineage>
        <taxon>Bacteria</taxon>
        <taxon>Bacillati</taxon>
        <taxon>Bacillota</taxon>
        <taxon>Bacilli</taxon>
        <taxon>Bacillales</taxon>
        <taxon>Bacillaceae</taxon>
        <taxon>Bacillus</taxon>
    </lineage>
</organism>
<gene>
    <name evidence="10" type="ORF">WAX78_18020</name>
</gene>
<evidence type="ECO:0000313" key="10">
    <source>
        <dbReference type="EMBL" id="MEI4831325.1"/>
    </source>
</evidence>
<accession>A0ABU8FZ95</accession>
<dbReference type="EMBL" id="JBAWSV010000006">
    <property type="protein sequence ID" value="MEI4831325.1"/>
    <property type="molecule type" value="Genomic_DNA"/>
</dbReference>
<sequence length="480" mass="55277">MTRLYTFSSQSLRVLALLFFIITLLYSLQSAVTTPEYSPFMLLGLIPGIIGVLIISWWMNRYLTKKQTIIFLSLLAFSLRLVWVLMIHTDVIQDFEKMYLGAVDVANGDFQFADKPYFTTWVYQLGFTMYQAGVLKIFGEGTFALKLLNIIYCTGITLFTYRIAARLFNEYCGRIAGLIFAVYVPNILMCSVLTNEHFSTFLFYAGFYVLIKKGISHAYAWIFVGILLSLGDIMRPLGSVVLLALAIFLCIVYIFGNENVKKAMVFKKLIGIIGVFYIVHYVCSYSLIAAGITQYPLSNRDPYWKFVLGFNHTTTGQFSVPDYKLVNQYEVGEERFDIEKNLIKERTADKKQLLVLFKDKFKVMWGSYDAAPYWSLEGYEKPGLQKLLWIVEKLMYITISIFAIISLVSMIKGNTKKEHLFFLLLILGYAAVHILIEIQTRYRSFIIPSFVIIQSYGMYVVTQYVTTKIPFFKANKREQT</sequence>
<evidence type="ECO:0000313" key="11">
    <source>
        <dbReference type="Proteomes" id="UP001367922"/>
    </source>
</evidence>
<keyword evidence="2" id="KW-1003">Cell membrane</keyword>
<comment type="subcellular location">
    <subcellularLocation>
        <location evidence="1">Cell membrane</location>
        <topology evidence="1">Multi-pass membrane protein</topology>
    </subcellularLocation>
</comment>